<organism evidence="2 3">
    <name type="scientific">Apolygus lucorum</name>
    <name type="common">Small green plant bug</name>
    <name type="synonym">Lygocoris lucorum</name>
    <dbReference type="NCBI Taxonomy" id="248454"/>
    <lineage>
        <taxon>Eukaryota</taxon>
        <taxon>Metazoa</taxon>
        <taxon>Ecdysozoa</taxon>
        <taxon>Arthropoda</taxon>
        <taxon>Hexapoda</taxon>
        <taxon>Insecta</taxon>
        <taxon>Pterygota</taxon>
        <taxon>Neoptera</taxon>
        <taxon>Paraneoptera</taxon>
        <taxon>Hemiptera</taxon>
        <taxon>Heteroptera</taxon>
        <taxon>Panheteroptera</taxon>
        <taxon>Cimicomorpha</taxon>
        <taxon>Miridae</taxon>
        <taxon>Mirini</taxon>
        <taxon>Apolygus</taxon>
    </lineage>
</organism>
<proteinExistence type="predicted"/>
<keyword evidence="3" id="KW-1185">Reference proteome</keyword>
<gene>
    <name evidence="2" type="ORF">GE061_020179</name>
</gene>
<sequence length="68" mass="7619">KGGPRRCVSASDRFDESSELGMSLNRSQRNNCSTEYNTPPSKKVVYRRFRVSTSNSPKGRTLLRPPTG</sequence>
<protein>
    <submittedName>
        <fullName evidence="2">Uncharacterized protein</fullName>
    </submittedName>
</protein>
<comment type="caution">
    <text evidence="2">The sequence shown here is derived from an EMBL/GenBank/DDBJ whole genome shotgun (WGS) entry which is preliminary data.</text>
</comment>
<evidence type="ECO:0000313" key="3">
    <source>
        <dbReference type="Proteomes" id="UP000466442"/>
    </source>
</evidence>
<evidence type="ECO:0000313" key="2">
    <source>
        <dbReference type="EMBL" id="KAF6197424.1"/>
    </source>
</evidence>
<feature type="non-terminal residue" evidence="2">
    <location>
        <position position="1"/>
    </location>
</feature>
<evidence type="ECO:0000256" key="1">
    <source>
        <dbReference type="SAM" id="MobiDB-lite"/>
    </source>
</evidence>
<feature type="region of interest" description="Disordered" evidence="1">
    <location>
        <begin position="1"/>
        <end position="21"/>
    </location>
</feature>
<reference evidence="2" key="1">
    <citation type="journal article" date="2021" name="Mol. Ecol. Resour.">
        <title>Apolygus lucorum genome provides insights into omnivorousness and mesophyll feeding.</title>
        <authorList>
            <person name="Liu Y."/>
            <person name="Liu H."/>
            <person name="Wang H."/>
            <person name="Huang T."/>
            <person name="Liu B."/>
            <person name="Yang B."/>
            <person name="Yin L."/>
            <person name="Li B."/>
            <person name="Zhang Y."/>
            <person name="Zhang S."/>
            <person name="Jiang F."/>
            <person name="Zhang X."/>
            <person name="Ren Y."/>
            <person name="Wang B."/>
            <person name="Wang S."/>
            <person name="Lu Y."/>
            <person name="Wu K."/>
            <person name="Fan W."/>
            <person name="Wang G."/>
        </authorList>
    </citation>
    <scope>NUCLEOTIDE SEQUENCE</scope>
    <source>
        <strain evidence="2">12Hb</strain>
    </source>
</reference>
<dbReference type="EMBL" id="WIXP02000058">
    <property type="protein sequence ID" value="KAF6197424.1"/>
    <property type="molecule type" value="Genomic_DNA"/>
</dbReference>
<dbReference type="AlphaFoldDB" id="A0A8S9WM85"/>
<dbReference type="Proteomes" id="UP000466442">
    <property type="component" value="Unassembled WGS sequence"/>
</dbReference>
<accession>A0A8S9WM85</accession>
<name>A0A8S9WM85_APOLU</name>